<sequence>MEEIEKQLDLVPKLIKISLQIGIGVGALIILVYCGGVGYYPSGLTIGDGLLFIAVALSFGFSYSILVLFLFCTAVALTPFWRIVQIIAVHSHRLWLKIRRQTRQEEQLAFPPLTADQFGIAVIGIVGSIFIIISFFKDIALFIGLILSIALIALCYLLFNSTKINESDSEEQKAAKKRVKFAFAVAIYLIPLFVGRFQGSVLDQTMRLIGVRTEVATVQFKKDYKEFVDLTLNLKSKESHQVTVLFNGFGTSSVIELEKKRFVVPNDQYFLVYE</sequence>
<organism evidence="2 3">
    <name type="scientific">Vibrio aestuarianus</name>
    <dbReference type="NCBI Taxonomy" id="28171"/>
    <lineage>
        <taxon>Bacteria</taxon>
        <taxon>Pseudomonadati</taxon>
        <taxon>Pseudomonadota</taxon>
        <taxon>Gammaproteobacteria</taxon>
        <taxon>Vibrionales</taxon>
        <taxon>Vibrionaceae</taxon>
        <taxon>Vibrio</taxon>
    </lineage>
</organism>
<evidence type="ECO:0000313" key="3">
    <source>
        <dbReference type="Proteomes" id="UP001140978"/>
    </source>
</evidence>
<accession>A0A9X4J1Y1</accession>
<reference evidence="2" key="1">
    <citation type="submission" date="2022-02" db="EMBL/GenBank/DDBJ databases">
        <title>Emergence and expansion in Europe of a Vibrio aestuarianus clonal complex pathogenic for oysters.</title>
        <authorList>
            <person name="Mesnil A."/>
            <person name="Travers M.-A."/>
        </authorList>
    </citation>
    <scope>NUCLEOTIDE SEQUENCE</scope>
    <source>
        <strain evidence="2">19_064_15T1</strain>
    </source>
</reference>
<evidence type="ECO:0000256" key="1">
    <source>
        <dbReference type="SAM" id="Phobius"/>
    </source>
</evidence>
<feature type="transmembrane region" description="Helical" evidence="1">
    <location>
        <begin position="52"/>
        <end position="77"/>
    </location>
</feature>
<evidence type="ECO:0000313" key="2">
    <source>
        <dbReference type="EMBL" id="MDE1348406.1"/>
    </source>
</evidence>
<name>A0A9X4J1Y1_9VIBR</name>
<dbReference type="AlphaFoldDB" id="A0A9X4J1Y1"/>
<keyword evidence="1" id="KW-0812">Transmembrane</keyword>
<feature type="transmembrane region" description="Helical" evidence="1">
    <location>
        <begin position="108"/>
        <end position="133"/>
    </location>
</feature>
<comment type="caution">
    <text evidence="2">The sequence shown here is derived from an EMBL/GenBank/DDBJ whole genome shotgun (WGS) entry which is preliminary data.</text>
</comment>
<dbReference type="RefSeq" id="WP_274676368.1">
    <property type="nucleotide sequence ID" value="NZ_JAKNAX010000129.1"/>
</dbReference>
<proteinExistence type="predicted"/>
<keyword evidence="1" id="KW-1133">Transmembrane helix</keyword>
<protein>
    <submittedName>
        <fullName evidence="2">Uncharacterized protein</fullName>
    </submittedName>
</protein>
<dbReference type="Proteomes" id="UP001140978">
    <property type="component" value="Unassembled WGS sequence"/>
</dbReference>
<gene>
    <name evidence="2" type="ORF">L9X51_18770</name>
</gene>
<feature type="transmembrane region" description="Helical" evidence="1">
    <location>
        <begin position="139"/>
        <end position="159"/>
    </location>
</feature>
<keyword evidence="1" id="KW-0472">Membrane</keyword>
<feature type="transmembrane region" description="Helical" evidence="1">
    <location>
        <begin position="179"/>
        <end position="197"/>
    </location>
</feature>
<dbReference type="EMBL" id="JAKNAX010000129">
    <property type="protein sequence ID" value="MDE1348406.1"/>
    <property type="molecule type" value="Genomic_DNA"/>
</dbReference>
<feature type="transmembrane region" description="Helical" evidence="1">
    <location>
        <begin position="21"/>
        <end position="40"/>
    </location>
</feature>